<dbReference type="Gene3D" id="3.90.180.10">
    <property type="entry name" value="Medium-chain alcohol dehydrogenases, catalytic domain"/>
    <property type="match status" value="1"/>
</dbReference>
<feature type="domain" description="Enoyl reductase (ER)" evidence="7">
    <location>
        <begin position="5"/>
        <end position="331"/>
    </location>
</feature>
<dbReference type="Pfam" id="PF00107">
    <property type="entry name" value="ADH_zinc_N"/>
    <property type="match status" value="1"/>
</dbReference>
<dbReference type="AlphaFoldDB" id="A0A2S5KKP7"/>
<protein>
    <submittedName>
        <fullName evidence="8">NAD(P)-dependent alcohol dehydrogenase</fullName>
    </submittedName>
</protein>
<keyword evidence="3 6" id="KW-0479">Metal-binding</keyword>
<dbReference type="GO" id="GO:0008270">
    <property type="term" value="F:zinc ion binding"/>
    <property type="evidence" value="ECO:0007669"/>
    <property type="project" value="InterPro"/>
</dbReference>
<evidence type="ECO:0000259" key="7">
    <source>
        <dbReference type="SMART" id="SM00829"/>
    </source>
</evidence>
<dbReference type="CDD" id="cd05285">
    <property type="entry name" value="sorbitol_DH"/>
    <property type="match status" value="1"/>
</dbReference>
<evidence type="ECO:0000256" key="4">
    <source>
        <dbReference type="ARBA" id="ARBA00022833"/>
    </source>
</evidence>
<dbReference type="InterPro" id="IPR013154">
    <property type="entry name" value="ADH-like_N"/>
</dbReference>
<evidence type="ECO:0000256" key="3">
    <source>
        <dbReference type="ARBA" id="ARBA00022723"/>
    </source>
</evidence>
<dbReference type="Proteomes" id="UP000238196">
    <property type="component" value="Unassembled WGS sequence"/>
</dbReference>
<dbReference type="PANTHER" id="PTHR43161">
    <property type="entry name" value="SORBITOL DEHYDROGENASE"/>
    <property type="match status" value="1"/>
</dbReference>
<dbReference type="PROSITE" id="PS00059">
    <property type="entry name" value="ADH_ZINC"/>
    <property type="match status" value="1"/>
</dbReference>
<evidence type="ECO:0000313" key="9">
    <source>
        <dbReference type="Proteomes" id="UP000238196"/>
    </source>
</evidence>
<keyword evidence="5" id="KW-0560">Oxidoreductase</keyword>
<dbReference type="OrthoDB" id="5484143at2"/>
<name>A0A2S5KKP7_9PROT</name>
<gene>
    <name evidence="8" type="ORF">C4K68_21970</name>
</gene>
<dbReference type="InterPro" id="IPR020843">
    <property type="entry name" value="ER"/>
</dbReference>
<dbReference type="PANTHER" id="PTHR43161:SF9">
    <property type="entry name" value="SORBITOL DEHYDROGENASE"/>
    <property type="match status" value="1"/>
</dbReference>
<dbReference type="GO" id="GO:0016616">
    <property type="term" value="F:oxidoreductase activity, acting on the CH-OH group of donors, NAD or NADP as acceptor"/>
    <property type="evidence" value="ECO:0007669"/>
    <property type="project" value="InterPro"/>
</dbReference>
<dbReference type="InterPro" id="IPR002328">
    <property type="entry name" value="ADH_Zn_CS"/>
</dbReference>
<dbReference type="SMART" id="SM00829">
    <property type="entry name" value="PKS_ER"/>
    <property type="match status" value="1"/>
</dbReference>
<proteinExistence type="inferred from homology"/>
<dbReference type="Gene3D" id="3.40.50.720">
    <property type="entry name" value="NAD(P)-binding Rossmann-like Domain"/>
    <property type="match status" value="1"/>
</dbReference>
<dbReference type="InterPro" id="IPR011032">
    <property type="entry name" value="GroES-like_sf"/>
</dbReference>
<evidence type="ECO:0000256" key="2">
    <source>
        <dbReference type="ARBA" id="ARBA00008072"/>
    </source>
</evidence>
<dbReference type="Pfam" id="PF08240">
    <property type="entry name" value="ADH_N"/>
    <property type="match status" value="1"/>
</dbReference>
<evidence type="ECO:0000313" key="8">
    <source>
        <dbReference type="EMBL" id="PPC75302.1"/>
    </source>
</evidence>
<dbReference type="SUPFAM" id="SSF51735">
    <property type="entry name" value="NAD(P)-binding Rossmann-fold domains"/>
    <property type="match status" value="1"/>
</dbReference>
<comment type="caution">
    <text evidence="8">The sequence shown here is derived from an EMBL/GenBank/DDBJ whole genome shotgun (WGS) entry which is preliminary data.</text>
</comment>
<organism evidence="8 9">
    <name type="scientific">Proteobacteria bacterium 228</name>
    <dbReference type="NCBI Taxonomy" id="2083153"/>
    <lineage>
        <taxon>Bacteria</taxon>
        <taxon>Pseudomonadati</taxon>
        <taxon>Pseudomonadota</taxon>
    </lineage>
</organism>
<comment type="similarity">
    <text evidence="2 6">Belongs to the zinc-containing alcohol dehydrogenase family.</text>
</comment>
<evidence type="ECO:0000256" key="6">
    <source>
        <dbReference type="RuleBase" id="RU361277"/>
    </source>
</evidence>
<dbReference type="EMBL" id="PRLP01000106">
    <property type="protein sequence ID" value="PPC75302.1"/>
    <property type="molecule type" value="Genomic_DNA"/>
</dbReference>
<dbReference type="InterPro" id="IPR013149">
    <property type="entry name" value="ADH-like_C"/>
</dbReference>
<dbReference type="InterPro" id="IPR036291">
    <property type="entry name" value="NAD(P)-bd_dom_sf"/>
</dbReference>
<evidence type="ECO:0000256" key="1">
    <source>
        <dbReference type="ARBA" id="ARBA00001947"/>
    </source>
</evidence>
<sequence>MWYCSHRQVVIEDIPAPGALAPDQVRIQIRNVGICGSDVHYVNHGRIGPFVVEQPMLLGHEAAGVITEVGSQVQHLQVGDRVCMEPGVPDLSSPASRRGLYNLDPAVTFWATPPVDGCLTEEVLHPATFTYRLPEQVSLAEGAMVEPLSIGMQAATKARIQPGDLAVVIGAGTIGIMTALAALSGGCSQVIIADLQEEKLALIRQHYPAIRTVNIRQQPLLEVVQQVSSGWGANIVLEASGSARAFEAIVDLLCPGGCLVLVGMPPEPVTMDVVALQSKEIRIESVFRYANQFERALALIASGRISVKPLISRVYPFAQSVEAFARAVEGIAGDVKIQIELA</sequence>
<dbReference type="SUPFAM" id="SSF50129">
    <property type="entry name" value="GroES-like"/>
    <property type="match status" value="1"/>
</dbReference>
<evidence type="ECO:0000256" key="5">
    <source>
        <dbReference type="ARBA" id="ARBA00023002"/>
    </source>
</evidence>
<dbReference type="InterPro" id="IPR045306">
    <property type="entry name" value="SDH-like"/>
</dbReference>
<accession>A0A2S5KKP7</accession>
<comment type="cofactor">
    <cofactor evidence="1 6">
        <name>Zn(2+)</name>
        <dbReference type="ChEBI" id="CHEBI:29105"/>
    </cofactor>
</comment>
<keyword evidence="4 6" id="KW-0862">Zinc</keyword>
<reference evidence="8 9" key="1">
    <citation type="submission" date="2018-02" db="EMBL/GenBank/DDBJ databases">
        <title>novel marine gammaproteobacteria from coastal saline agro ecosystem.</title>
        <authorList>
            <person name="Krishnan R."/>
            <person name="Ramesh Kumar N."/>
        </authorList>
    </citation>
    <scope>NUCLEOTIDE SEQUENCE [LARGE SCALE GENOMIC DNA]</scope>
    <source>
        <strain evidence="8 9">228</strain>
    </source>
</reference>